<dbReference type="CDD" id="cd03768">
    <property type="entry name" value="SR_ResInv"/>
    <property type="match status" value="1"/>
</dbReference>
<name>B3GW52_CORA7</name>
<dbReference type="GO" id="GO:0000150">
    <property type="term" value="F:DNA strand exchange activity"/>
    <property type="evidence" value="ECO:0007669"/>
    <property type="project" value="InterPro"/>
</dbReference>
<dbReference type="HOGENOM" id="CLU_010686_8_3_11"/>
<dbReference type="PANTHER" id="PTHR30461">
    <property type="entry name" value="DNA-INVERTASE FROM LAMBDOID PROPHAGE"/>
    <property type="match status" value="1"/>
</dbReference>
<keyword evidence="4" id="KW-0233">DNA recombination</keyword>
<feature type="active site" description="O-(5'-phospho-DNA)-serine intermediate" evidence="5 6">
    <location>
        <position position="18"/>
    </location>
</feature>
<protein>
    <submittedName>
        <fullName evidence="8">Resolvase protein</fullName>
    </submittedName>
</protein>
<dbReference type="SMART" id="SM00857">
    <property type="entry name" value="Resolvase"/>
    <property type="match status" value="1"/>
</dbReference>
<organism evidence="9">
    <name type="scientific">Corynebacterium aurimucosum (strain ATCC 700975 / DSM 44827 / CIP 107346 / CN-1)</name>
    <name type="common">Corynebacterium nigricans</name>
    <dbReference type="NCBI Taxonomy" id="548476"/>
    <lineage>
        <taxon>Bacteria</taxon>
        <taxon>Bacillati</taxon>
        <taxon>Actinomycetota</taxon>
        <taxon>Actinomycetes</taxon>
        <taxon>Mycobacteriales</taxon>
        <taxon>Corynebacteriaceae</taxon>
        <taxon>Corynebacterium</taxon>
    </lineage>
</organism>
<sequence length="209" mass="23409">MGKSSGSHGQRVGYIRVSTVEQNNQRQKELLNTSGSIDRFFEDKISGRTKTERPGLRECMAYVRDGDELVVSSIDRLARSLTDLRGIVDELTDKGVTVTFLHENLSFSKDTSDPRADLMLSILGSFAEFERAIIRERQAEGIALAKKAGKYKGRKPALNPQQVAEIKQRVLAGESKASLAREFGVTRPTVYRALKKRLKQREIRVNNVA</sequence>
<keyword evidence="2" id="KW-0229">DNA integration</keyword>
<dbReference type="InterPro" id="IPR009057">
    <property type="entry name" value="Homeodomain-like_sf"/>
</dbReference>
<feature type="domain" description="Resolvase/invertase-type recombinase catalytic" evidence="7">
    <location>
        <begin position="10"/>
        <end position="149"/>
    </location>
</feature>
<keyword evidence="8" id="KW-0614">Plasmid</keyword>
<dbReference type="Pfam" id="PF00239">
    <property type="entry name" value="Resolvase"/>
    <property type="match status" value="1"/>
</dbReference>
<evidence type="ECO:0000256" key="2">
    <source>
        <dbReference type="ARBA" id="ARBA00022908"/>
    </source>
</evidence>
<dbReference type="Gene3D" id="1.10.10.60">
    <property type="entry name" value="Homeodomain-like"/>
    <property type="match status" value="1"/>
</dbReference>
<dbReference type="KEGG" id="car:CAQ58235.1"/>
<dbReference type="OrthoDB" id="3405463at2"/>
<geneLocation type="plasmid" evidence="8 9">
    <name>pET44827</name>
</geneLocation>
<dbReference type="Pfam" id="PF02796">
    <property type="entry name" value="HTH_7"/>
    <property type="match status" value="1"/>
</dbReference>
<dbReference type="SUPFAM" id="SSF46689">
    <property type="entry name" value="Homeodomain-like"/>
    <property type="match status" value="1"/>
</dbReference>
<dbReference type="InterPro" id="IPR006120">
    <property type="entry name" value="Resolvase_HTH_dom"/>
</dbReference>
<dbReference type="CDD" id="cd00569">
    <property type="entry name" value="HTH_Hin_like"/>
    <property type="match status" value="1"/>
</dbReference>
<reference evidence="8 9" key="1">
    <citation type="journal article" date="2010" name="BMC Genomics">
        <title>Complete genome sequence and lifestyle of black-pigmented Corynebacterium aurimucosum ATCC 700975 (formerly C. nigricans CN-1) isolated from a vaginal swab of a woman with spontaneous abortion.</title>
        <authorList>
            <person name="Trost E."/>
            <person name="Gotker S."/>
            <person name="Schneider J."/>
            <person name="Schneiker-Bekel S."/>
            <person name="Szczepanowski R."/>
            <person name="Tilker A."/>
            <person name="Viehoever P."/>
            <person name="Arnold W."/>
            <person name="Bekel T."/>
            <person name="Blom J."/>
            <person name="Gartemann K.H."/>
            <person name="Linke B."/>
            <person name="Goesmann A."/>
            <person name="Puhler A."/>
            <person name="Shukla S.K."/>
            <person name="Tauch A."/>
        </authorList>
    </citation>
    <scope>NUCLEOTIDE SEQUENCE [LARGE SCALE GENOMIC DNA]</scope>
    <source>
        <strain evidence="9">ATCC 700975 / DSM 44827 / CIP 107346 / CN-1</strain>
        <plasmid evidence="8 9">pET44827</plasmid>
    </source>
</reference>
<evidence type="ECO:0000256" key="4">
    <source>
        <dbReference type="ARBA" id="ARBA00023172"/>
    </source>
</evidence>
<dbReference type="Gene3D" id="3.40.50.1390">
    <property type="entry name" value="Resolvase, N-terminal catalytic domain"/>
    <property type="match status" value="1"/>
</dbReference>
<dbReference type="InterPro" id="IPR050639">
    <property type="entry name" value="SSR_resolvase"/>
</dbReference>
<dbReference type="SUPFAM" id="SSF53041">
    <property type="entry name" value="Resolvase-like"/>
    <property type="match status" value="1"/>
</dbReference>
<keyword evidence="9" id="KW-1185">Reference proteome</keyword>
<dbReference type="InterPro" id="IPR006119">
    <property type="entry name" value="Resolv_N"/>
</dbReference>
<dbReference type="GO" id="GO:0003677">
    <property type="term" value="F:DNA binding"/>
    <property type="evidence" value="ECO:0007669"/>
    <property type="project" value="UniProtKB-KW"/>
</dbReference>
<dbReference type="PROSITE" id="PS00398">
    <property type="entry name" value="RECOMBINASES_2"/>
    <property type="match status" value="1"/>
</dbReference>
<evidence type="ECO:0000256" key="6">
    <source>
        <dbReference type="PROSITE-ProRule" id="PRU10137"/>
    </source>
</evidence>
<proteinExistence type="inferred from homology"/>
<evidence type="ECO:0000313" key="8">
    <source>
        <dbReference type="EMBL" id="CAQ58235.1"/>
    </source>
</evidence>
<dbReference type="InterPro" id="IPR006118">
    <property type="entry name" value="Recombinase_CS"/>
</dbReference>
<dbReference type="PROSITE" id="PS00397">
    <property type="entry name" value="RECOMBINASES_1"/>
    <property type="match status" value="1"/>
</dbReference>
<dbReference type="Proteomes" id="UP000002077">
    <property type="component" value="Plasmid pET44827"/>
</dbReference>
<evidence type="ECO:0000313" key="9">
    <source>
        <dbReference type="Proteomes" id="UP000002077"/>
    </source>
</evidence>
<dbReference type="eggNOG" id="COG1961">
    <property type="taxonomic scope" value="Bacteria"/>
</dbReference>
<dbReference type="InterPro" id="IPR036162">
    <property type="entry name" value="Resolvase-like_N_sf"/>
</dbReference>
<keyword evidence="3" id="KW-0238">DNA-binding</keyword>
<evidence type="ECO:0000256" key="3">
    <source>
        <dbReference type="ARBA" id="ARBA00023125"/>
    </source>
</evidence>
<dbReference type="GeneID" id="31922611"/>
<dbReference type="PROSITE" id="PS51736">
    <property type="entry name" value="RECOMBINASES_3"/>
    <property type="match status" value="1"/>
</dbReference>
<accession>B3GW52</accession>
<evidence type="ECO:0000259" key="7">
    <source>
        <dbReference type="PROSITE" id="PS51736"/>
    </source>
</evidence>
<evidence type="ECO:0000256" key="1">
    <source>
        <dbReference type="ARBA" id="ARBA00009913"/>
    </source>
</evidence>
<evidence type="ECO:0000256" key="5">
    <source>
        <dbReference type="PIRSR" id="PIRSR606118-50"/>
    </source>
</evidence>
<dbReference type="RefSeq" id="WP_010187834.1">
    <property type="nucleotide sequence ID" value="NC_010813.1"/>
</dbReference>
<comment type="similarity">
    <text evidence="1">Belongs to the site-specific recombinase resolvase family.</text>
</comment>
<dbReference type="GO" id="GO:0015074">
    <property type="term" value="P:DNA integration"/>
    <property type="evidence" value="ECO:0007669"/>
    <property type="project" value="UniProtKB-KW"/>
</dbReference>
<dbReference type="EMBL" id="FM164414">
    <property type="protein sequence ID" value="CAQ58235.1"/>
    <property type="molecule type" value="Genomic_DNA"/>
</dbReference>
<dbReference type="AlphaFoldDB" id="B3GW52"/>
<gene>
    <name evidence="8" type="primary">GcrR</name>
</gene>
<dbReference type="PANTHER" id="PTHR30461:SF26">
    <property type="entry name" value="RESOLVASE HOMOLOG YNEB"/>
    <property type="match status" value="1"/>
</dbReference>